<proteinExistence type="predicted"/>
<accession>A0A1J5PVU0</accession>
<protein>
    <recommendedName>
        <fullName evidence="2">Periplasmic protein</fullName>
    </recommendedName>
</protein>
<gene>
    <name evidence="1" type="ORF">GALL_433760</name>
</gene>
<sequence length="158" mass="18056">MKNYDAGQSGNRGNFRMSILIPMALASLLAISPVAHADDSSGHCEHRHWDQEMHRAFFHKRQQELHDKLALTAAQEAAWNAFVAKTAPGEGRDRMSWSELSGLSTPDRLDRMLASAKDRELRLETRVQATKEFYMQLTPAQQKIFDASFQHLHDHIHH</sequence>
<comment type="caution">
    <text evidence="1">The sequence shown here is derived from an EMBL/GenBank/DDBJ whole genome shotgun (WGS) entry which is preliminary data.</text>
</comment>
<evidence type="ECO:0000313" key="1">
    <source>
        <dbReference type="EMBL" id="OIQ74960.1"/>
    </source>
</evidence>
<dbReference type="InterPro" id="IPR012899">
    <property type="entry name" value="LTXXQ"/>
</dbReference>
<evidence type="ECO:0008006" key="2">
    <source>
        <dbReference type="Google" id="ProtNLM"/>
    </source>
</evidence>
<reference evidence="1" key="1">
    <citation type="submission" date="2016-10" db="EMBL/GenBank/DDBJ databases">
        <title>Sequence of Gallionella enrichment culture.</title>
        <authorList>
            <person name="Poehlein A."/>
            <person name="Muehling M."/>
            <person name="Daniel R."/>
        </authorList>
    </citation>
    <scope>NUCLEOTIDE SEQUENCE</scope>
</reference>
<dbReference type="GO" id="GO:0042597">
    <property type="term" value="C:periplasmic space"/>
    <property type="evidence" value="ECO:0007669"/>
    <property type="project" value="InterPro"/>
</dbReference>
<dbReference type="Pfam" id="PF07813">
    <property type="entry name" value="LTXXQ"/>
    <property type="match status" value="1"/>
</dbReference>
<dbReference type="AlphaFoldDB" id="A0A1J5PVU0"/>
<name>A0A1J5PVU0_9ZZZZ</name>
<dbReference type="EMBL" id="MLJW01002325">
    <property type="protein sequence ID" value="OIQ74960.1"/>
    <property type="molecule type" value="Genomic_DNA"/>
</dbReference>
<organism evidence="1">
    <name type="scientific">mine drainage metagenome</name>
    <dbReference type="NCBI Taxonomy" id="410659"/>
    <lineage>
        <taxon>unclassified sequences</taxon>
        <taxon>metagenomes</taxon>
        <taxon>ecological metagenomes</taxon>
    </lineage>
</organism>